<evidence type="ECO:0008006" key="6">
    <source>
        <dbReference type="Google" id="ProtNLM"/>
    </source>
</evidence>
<evidence type="ECO:0000313" key="3">
    <source>
        <dbReference type="EMBL" id="CAE0262524.1"/>
    </source>
</evidence>
<keyword evidence="1" id="KW-0472">Membrane</keyword>
<dbReference type="EMBL" id="HBIB01038096">
    <property type="protein sequence ID" value="CAE0262523.1"/>
    <property type="molecule type" value="Transcribed_RNA"/>
</dbReference>
<dbReference type="EMBL" id="HBIB01038097">
    <property type="protein sequence ID" value="CAE0262524.1"/>
    <property type="molecule type" value="Transcribed_RNA"/>
</dbReference>
<dbReference type="GO" id="GO:0005783">
    <property type="term" value="C:endoplasmic reticulum"/>
    <property type="evidence" value="ECO:0007669"/>
    <property type="project" value="TreeGrafter"/>
</dbReference>
<sequence length="177" mass="20109">MPLFDIRKQFAFYGSYHAHPLNKLVHIVCVPIIWCSALMFFAHHTGFSDKILNPTAAVAAFYVVVYILMEPLAGLLMTPLLVGLYMIAIQANVAVPAYVPSIFGFSQVICWTLQFLAHGFIEKRAPALLDNLFQAILTAPFFVFMEVLFHLGYRPQLKEDIDKDIQLKLEDFLSKKQ</sequence>
<name>A0A7S3GD49_9EUKA</name>
<dbReference type="PANTHER" id="PTHR28026">
    <property type="entry name" value="DUF962 DOMAIN PROTEIN (AFU_ORTHOLOGUE AFUA_8G05310)"/>
    <property type="match status" value="1"/>
</dbReference>
<evidence type="ECO:0000256" key="1">
    <source>
        <dbReference type="SAM" id="Phobius"/>
    </source>
</evidence>
<dbReference type="EMBL" id="HBIB01038098">
    <property type="protein sequence ID" value="CAE0262525.1"/>
    <property type="molecule type" value="Transcribed_RNA"/>
</dbReference>
<feature type="transmembrane region" description="Helical" evidence="1">
    <location>
        <begin position="51"/>
        <end position="69"/>
    </location>
</feature>
<evidence type="ECO:0000313" key="5">
    <source>
        <dbReference type="EMBL" id="CAE0262530.1"/>
    </source>
</evidence>
<proteinExistence type="predicted"/>
<dbReference type="EMBL" id="HBIB01038104">
    <property type="protein sequence ID" value="CAE0262530.1"/>
    <property type="molecule type" value="Transcribed_RNA"/>
</dbReference>
<dbReference type="PANTHER" id="PTHR28026:SF9">
    <property type="entry name" value="2-HYDROXY-PALMITIC ACID DIOXYGENASE MPO1"/>
    <property type="match status" value="1"/>
</dbReference>
<feature type="transmembrane region" description="Helical" evidence="1">
    <location>
        <begin position="133"/>
        <end position="153"/>
    </location>
</feature>
<dbReference type="GO" id="GO:0016020">
    <property type="term" value="C:membrane"/>
    <property type="evidence" value="ECO:0007669"/>
    <property type="project" value="GOC"/>
</dbReference>
<accession>A0A7S3GD49</accession>
<feature type="transmembrane region" description="Helical" evidence="1">
    <location>
        <begin position="102"/>
        <end position="121"/>
    </location>
</feature>
<dbReference type="InterPro" id="IPR009305">
    <property type="entry name" value="Mpo1-like"/>
</dbReference>
<evidence type="ECO:0000313" key="4">
    <source>
        <dbReference type="EMBL" id="CAE0262525.1"/>
    </source>
</evidence>
<dbReference type="AlphaFoldDB" id="A0A7S3GD49"/>
<organism evidence="4">
    <name type="scientific">Palpitomonas bilix</name>
    <dbReference type="NCBI Taxonomy" id="652834"/>
    <lineage>
        <taxon>Eukaryota</taxon>
        <taxon>Eukaryota incertae sedis</taxon>
    </lineage>
</organism>
<feature type="transmembrane region" description="Helical" evidence="1">
    <location>
        <begin position="24"/>
        <end position="42"/>
    </location>
</feature>
<evidence type="ECO:0000313" key="2">
    <source>
        <dbReference type="EMBL" id="CAE0262523.1"/>
    </source>
</evidence>
<protein>
    <recommendedName>
        <fullName evidence="6">DUF962 domain-containing protein</fullName>
    </recommendedName>
</protein>
<gene>
    <name evidence="2" type="ORF">PBIL07802_LOCUS24818</name>
    <name evidence="3" type="ORF">PBIL07802_LOCUS24819</name>
    <name evidence="4" type="ORF">PBIL07802_LOCUS24820</name>
    <name evidence="5" type="ORF">PBIL07802_LOCUS24825</name>
</gene>
<keyword evidence="1" id="KW-1133">Transmembrane helix</keyword>
<reference evidence="4" key="1">
    <citation type="submission" date="2021-01" db="EMBL/GenBank/DDBJ databases">
        <authorList>
            <person name="Corre E."/>
            <person name="Pelletier E."/>
            <person name="Niang G."/>
            <person name="Scheremetjew M."/>
            <person name="Finn R."/>
            <person name="Kale V."/>
            <person name="Holt S."/>
            <person name="Cochrane G."/>
            <person name="Meng A."/>
            <person name="Brown T."/>
            <person name="Cohen L."/>
        </authorList>
    </citation>
    <scope>NUCLEOTIDE SEQUENCE</scope>
    <source>
        <strain evidence="4">NIES-2562</strain>
    </source>
</reference>
<keyword evidence="1" id="KW-0812">Transmembrane</keyword>
<dbReference type="Pfam" id="PF06127">
    <property type="entry name" value="Mpo1-like"/>
    <property type="match status" value="1"/>
</dbReference>
<dbReference type="GO" id="GO:0046521">
    <property type="term" value="P:sphingoid catabolic process"/>
    <property type="evidence" value="ECO:0007669"/>
    <property type="project" value="TreeGrafter"/>
</dbReference>